<dbReference type="AlphaFoldDB" id="A0A5C7ANF7"/>
<comment type="caution">
    <text evidence="3">The sequence shown here is derived from an EMBL/GenBank/DDBJ whole genome shotgun (WGS) entry which is preliminary data.</text>
</comment>
<dbReference type="InterPro" id="IPR025411">
    <property type="entry name" value="DUF4136"/>
</dbReference>
<dbReference type="RefSeq" id="WP_146893405.1">
    <property type="nucleotide sequence ID" value="NZ_VORX01000005.1"/>
</dbReference>
<accession>A0A5C7ANF7</accession>
<proteinExistence type="predicted"/>
<dbReference type="Pfam" id="PF13590">
    <property type="entry name" value="DUF4136"/>
    <property type="match status" value="1"/>
</dbReference>
<dbReference type="PROSITE" id="PS51257">
    <property type="entry name" value="PROKAR_LIPOPROTEIN"/>
    <property type="match status" value="1"/>
</dbReference>
<dbReference type="OrthoDB" id="1430233at2"/>
<gene>
    <name evidence="3" type="ORF">ES711_11210</name>
</gene>
<evidence type="ECO:0000259" key="2">
    <source>
        <dbReference type="Pfam" id="PF13590"/>
    </source>
</evidence>
<dbReference type="Proteomes" id="UP000321734">
    <property type="component" value="Unassembled WGS sequence"/>
</dbReference>
<organism evidence="3 4">
    <name type="scientific">Gelidibacter salicanalis</name>
    <dbReference type="NCBI Taxonomy" id="291193"/>
    <lineage>
        <taxon>Bacteria</taxon>
        <taxon>Pseudomonadati</taxon>
        <taxon>Bacteroidota</taxon>
        <taxon>Flavobacteriia</taxon>
        <taxon>Flavobacteriales</taxon>
        <taxon>Flavobacteriaceae</taxon>
        <taxon>Gelidibacter</taxon>
    </lineage>
</organism>
<evidence type="ECO:0000256" key="1">
    <source>
        <dbReference type="SAM" id="SignalP"/>
    </source>
</evidence>
<keyword evidence="1" id="KW-0732">Signal</keyword>
<name>A0A5C7ANF7_9FLAO</name>
<feature type="signal peptide" evidence="1">
    <location>
        <begin position="1"/>
        <end position="19"/>
    </location>
</feature>
<reference evidence="3 4" key="1">
    <citation type="submission" date="2019-08" db="EMBL/GenBank/DDBJ databases">
        <title>Genome sequence of Gelidibacter salicanalis IC162T.</title>
        <authorList>
            <person name="Bowman J.P."/>
        </authorList>
    </citation>
    <scope>NUCLEOTIDE SEQUENCE [LARGE SCALE GENOMIC DNA]</scope>
    <source>
        <strain evidence="3 4">IC162</strain>
    </source>
</reference>
<keyword evidence="4" id="KW-1185">Reference proteome</keyword>
<dbReference type="Gene3D" id="3.30.160.670">
    <property type="match status" value="1"/>
</dbReference>
<feature type="chain" id="PRO_5022790612" evidence="1">
    <location>
        <begin position="20"/>
        <end position="180"/>
    </location>
</feature>
<protein>
    <submittedName>
        <fullName evidence="3">DUF4136 domain-containing protein</fullName>
    </submittedName>
</protein>
<sequence length="180" mass="19858">MKKGLLIVLSIFIFSCASVQVNYDYERGTDFSAYKTYNYYEPMTIGLSELDAKRFLDALDAGLQAKGMHLSDTPDFLINIKSNQFQEHQRSNVGVGVGGSGRSVGGGISIGIPMGQASMNRELIVEFIDDRKTGLFWQAVSASKYQPNAKPEARATKFEAIVAKILSEYPPASKNKKEMN</sequence>
<dbReference type="EMBL" id="VORX01000005">
    <property type="protein sequence ID" value="TXE07332.1"/>
    <property type="molecule type" value="Genomic_DNA"/>
</dbReference>
<evidence type="ECO:0000313" key="4">
    <source>
        <dbReference type="Proteomes" id="UP000321734"/>
    </source>
</evidence>
<feature type="domain" description="DUF4136" evidence="2">
    <location>
        <begin position="21"/>
        <end position="171"/>
    </location>
</feature>
<evidence type="ECO:0000313" key="3">
    <source>
        <dbReference type="EMBL" id="TXE07332.1"/>
    </source>
</evidence>